<comment type="catalytic activity">
    <reaction evidence="7">
        <text>succinate semialdehyde + NADP(+) + H2O = succinate + NADPH + 2 H(+)</text>
        <dbReference type="Rhea" id="RHEA:13213"/>
        <dbReference type="ChEBI" id="CHEBI:15377"/>
        <dbReference type="ChEBI" id="CHEBI:15378"/>
        <dbReference type="ChEBI" id="CHEBI:30031"/>
        <dbReference type="ChEBI" id="CHEBI:57706"/>
        <dbReference type="ChEBI" id="CHEBI:57783"/>
        <dbReference type="ChEBI" id="CHEBI:58349"/>
        <dbReference type="EC" id="1.2.1.16"/>
    </reaction>
</comment>
<evidence type="ECO:0000256" key="9">
    <source>
        <dbReference type="ARBA" id="ARBA00067047"/>
    </source>
</evidence>
<dbReference type="AlphaFoldDB" id="A0A448YGE7"/>
<dbReference type="Gene3D" id="3.40.309.10">
    <property type="entry name" value="Aldehyde Dehydrogenase, Chain A, domain 2"/>
    <property type="match status" value="1"/>
</dbReference>
<evidence type="ECO:0000256" key="6">
    <source>
        <dbReference type="ARBA" id="ARBA00030806"/>
    </source>
</evidence>
<reference evidence="13 14" key="1">
    <citation type="submission" date="2018-12" db="EMBL/GenBank/DDBJ databases">
        <authorList>
            <person name="Tiukova I."/>
            <person name="Dainat J."/>
        </authorList>
    </citation>
    <scope>NUCLEOTIDE SEQUENCE [LARGE SCALE GENOMIC DNA]</scope>
</reference>
<dbReference type="Proteomes" id="UP000290900">
    <property type="component" value="Unassembled WGS sequence"/>
</dbReference>
<dbReference type="InterPro" id="IPR015590">
    <property type="entry name" value="Aldehyde_DH_dom"/>
</dbReference>
<dbReference type="EC" id="1.2.1.24" evidence="3"/>
<dbReference type="InterPro" id="IPR016160">
    <property type="entry name" value="Ald_DH_CS_CYS"/>
</dbReference>
<dbReference type="FunFam" id="3.40.605.10:FF:000026">
    <property type="entry name" value="Aldehyde dehydrogenase, putative"/>
    <property type="match status" value="1"/>
</dbReference>
<comment type="pathway">
    <text evidence="1">Amino-acid degradation; 4-aminobutanoate degradation.</text>
</comment>
<dbReference type="Pfam" id="PF00171">
    <property type="entry name" value="Aldedh"/>
    <property type="match status" value="1"/>
</dbReference>
<dbReference type="InParanoid" id="A0A448YGE7"/>
<dbReference type="EMBL" id="CAACVR010000001">
    <property type="protein sequence ID" value="VEU19957.1"/>
    <property type="molecule type" value="Genomic_DNA"/>
</dbReference>
<keyword evidence="5 11" id="KW-0560">Oxidoreductase</keyword>
<evidence type="ECO:0000256" key="4">
    <source>
        <dbReference type="ARBA" id="ARBA00019842"/>
    </source>
</evidence>
<evidence type="ECO:0000256" key="7">
    <source>
        <dbReference type="ARBA" id="ARBA00050387"/>
    </source>
</evidence>
<dbReference type="PROSITE" id="PS00687">
    <property type="entry name" value="ALDEHYDE_DEHYDR_GLU"/>
    <property type="match status" value="1"/>
</dbReference>
<evidence type="ECO:0000256" key="2">
    <source>
        <dbReference type="ARBA" id="ARBA00009986"/>
    </source>
</evidence>
<feature type="domain" description="Aldehyde dehydrogenase" evidence="12">
    <location>
        <begin position="47"/>
        <end position="508"/>
    </location>
</feature>
<dbReference type="InterPro" id="IPR016162">
    <property type="entry name" value="Ald_DH_N"/>
</dbReference>
<accession>A0A448YGE7</accession>
<dbReference type="GO" id="GO:0004030">
    <property type="term" value="F:aldehyde dehydrogenase [NAD(P)+] activity"/>
    <property type="evidence" value="ECO:0007669"/>
    <property type="project" value="UniProtKB-ARBA"/>
</dbReference>
<evidence type="ECO:0000259" key="12">
    <source>
        <dbReference type="Pfam" id="PF00171"/>
    </source>
</evidence>
<dbReference type="SUPFAM" id="SSF53720">
    <property type="entry name" value="ALDH-like"/>
    <property type="match status" value="1"/>
</dbReference>
<dbReference type="InterPro" id="IPR029510">
    <property type="entry name" value="Ald_DH_CS_GLU"/>
</dbReference>
<dbReference type="EC" id="1.2.1.16" evidence="9"/>
<dbReference type="FunFam" id="3.40.605.10:FF:000005">
    <property type="entry name" value="Succinate-semialdehyde dehydrogenase I"/>
    <property type="match status" value="1"/>
</dbReference>
<keyword evidence="14" id="KW-1185">Reference proteome</keyword>
<evidence type="ECO:0000256" key="5">
    <source>
        <dbReference type="ARBA" id="ARBA00023002"/>
    </source>
</evidence>
<dbReference type="STRING" id="13370.A0A448YGE7"/>
<comment type="similarity">
    <text evidence="2 11">Belongs to the aldehyde dehydrogenase family.</text>
</comment>
<dbReference type="FunFam" id="3.40.309.10:FF:000004">
    <property type="entry name" value="Succinate-semialdehyde dehydrogenase I"/>
    <property type="match status" value="1"/>
</dbReference>
<dbReference type="InterPro" id="IPR016161">
    <property type="entry name" value="Ald_DH/histidinol_DH"/>
</dbReference>
<dbReference type="GO" id="GO:0009450">
    <property type="term" value="P:gamma-aminobutyric acid catabolic process"/>
    <property type="evidence" value="ECO:0007669"/>
    <property type="project" value="TreeGrafter"/>
</dbReference>
<dbReference type="GO" id="GO:0005737">
    <property type="term" value="C:cytoplasm"/>
    <property type="evidence" value="ECO:0007669"/>
    <property type="project" value="TreeGrafter"/>
</dbReference>
<name>A0A448YGE7_BRENA</name>
<feature type="active site" evidence="10">
    <location>
        <position position="282"/>
    </location>
</feature>
<comment type="catalytic activity">
    <reaction evidence="8">
        <text>succinate semialdehyde + NAD(+) + H2O = succinate + NADH + 2 H(+)</text>
        <dbReference type="Rhea" id="RHEA:13217"/>
        <dbReference type="ChEBI" id="CHEBI:15377"/>
        <dbReference type="ChEBI" id="CHEBI:15378"/>
        <dbReference type="ChEBI" id="CHEBI:30031"/>
        <dbReference type="ChEBI" id="CHEBI:57540"/>
        <dbReference type="ChEBI" id="CHEBI:57706"/>
        <dbReference type="ChEBI" id="CHEBI:57945"/>
        <dbReference type="EC" id="1.2.1.16"/>
    </reaction>
</comment>
<dbReference type="GO" id="GO:0004777">
    <property type="term" value="F:succinate-semialdehyde dehydrogenase (NAD+) activity"/>
    <property type="evidence" value="ECO:0007669"/>
    <property type="project" value="UniProtKB-EC"/>
</dbReference>
<evidence type="ECO:0000256" key="11">
    <source>
        <dbReference type="RuleBase" id="RU003345"/>
    </source>
</evidence>
<dbReference type="InterPro" id="IPR050740">
    <property type="entry name" value="Aldehyde_DH_Superfamily"/>
</dbReference>
<evidence type="ECO:0000313" key="14">
    <source>
        <dbReference type="Proteomes" id="UP000290900"/>
    </source>
</evidence>
<dbReference type="OrthoDB" id="310895at2759"/>
<dbReference type="InterPro" id="IPR016163">
    <property type="entry name" value="Ald_DH_C"/>
</dbReference>
<evidence type="ECO:0000256" key="10">
    <source>
        <dbReference type="PROSITE-ProRule" id="PRU10007"/>
    </source>
</evidence>
<dbReference type="GO" id="GO:0046394">
    <property type="term" value="P:carboxylic acid biosynthetic process"/>
    <property type="evidence" value="ECO:0007669"/>
    <property type="project" value="UniProtKB-ARBA"/>
</dbReference>
<dbReference type="CDD" id="cd07103">
    <property type="entry name" value="ALDH_F5_SSADH_GabD"/>
    <property type="match status" value="1"/>
</dbReference>
<proteinExistence type="inferred from homology"/>
<evidence type="ECO:0000256" key="1">
    <source>
        <dbReference type="ARBA" id="ARBA00005176"/>
    </source>
</evidence>
<organism evidence="13 14">
    <name type="scientific">Brettanomyces naardenensis</name>
    <name type="common">Yeast</name>
    <dbReference type="NCBI Taxonomy" id="13370"/>
    <lineage>
        <taxon>Eukaryota</taxon>
        <taxon>Fungi</taxon>
        <taxon>Dikarya</taxon>
        <taxon>Ascomycota</taxon>
        <taxon>Saccharomycotina</taxon>
        <taxon>Pichiomycetes</taxon>
        <taxon>Pichiales</taxon>
        <taxon>Pichiaceae</taxon>
        <taxon>Brettanomyces</taxon>
    </lineage>
</organism>
<dbReference type="PROSITE" id="PS00070">
    <property type="entry name" value="ALDEHYDE_DEHYDR_CYS"/>
    <property type="match status" value="1"/>
</dbReference>
<protein>
    <recommendedName>
        <fullName evidence="4">Succinate-semialdehyde dehydrogenase, mitochondrial</fullName>
        <ecNumber evidence="9">1.2.1.16</ecNumber>
        <ecNumber evidence="3">1.2.1.24</ecNumber>
    </recommendedName>
    <alternativeName>
        <fullName evidence="6">NAD(+)-dependent succinic semialdehyde dehydrogenase</fullName>
    </alternativeName>
</protein>
<sequence>MLRFIPKSFGRHLRIIRSTRAASSLSLIKNEDLVQTGAFINGEFVQNDAKFLVRNPFDLSPLAEVTDTSLSQVNDAINYSKEAFQDFSRNTTPRARAAILSNFYRLMIENKEDLARLITLENGKPLSDARGEVSYAASFLQWFSEEAPRINGDLISSANPANRILTLKQAVGPVGILTPWNFPSAMITRKLSAAFAAGCTVVIKPASETPLSSLALCQLAREAGVPAGALNVVPVNNKMTPKVGEIFCESPILKKISFTGSTRVGKILLGESASTMKKLSFELGGNAPFIVFSDVKDIDKAVDGLISSKFRSSGQTCICTNRVFLQDEIYDEFTSKLVKKLKATTKIGNGLDESVTHGPLIHDRALEKVQFQIKDATAKGAKIVYGGHALPELGPFFHELTVLTDVGPAMDIFHNETFGPIAPLIRFKDTDEVLRLANDTEVGLAGYVYSSDISNLFKVAEQLGVGMVGANTGLISEAALPFGGVKQSGFGREGSKYGVDEYTVLKSIVLNVKD</sequence>
<dbReference type="PANTHER" id="PTHR43353">
    <property type="entry name" value="SUCCINATE-SEMIALDEHYDE DEHYDROGENASE, MITOCHONDRIAL"/>
    <property type="match status" value="1"/>
</dbReference>
<dbReference type="Gene3D" id="3.40.605.10">
    <property type="entry name" value="Aldehyde Dehydrogenase, Chain A, domain 1"/>
    <property type="match status" value="1"/>
</dbReference>
<evidence type="ECO:0000256" key="3">
    <source>
        <dbReference type="ARBA" id="ARBA00013051"/>
    </source>
</evidence>
<evidence type="ECO:0000256" key="8">
    <source>
        <dbReference type="ARBA" id="ARBA00052698"/>
    </source>
</evidence>
<gene>
    <name evidence="13" type="ORF">BRENAR_LOCUS692</name>
</gene>
<dbReference type="FunCoup" id="A0A448YGE7">
    <property type="interactions" value="464"/>
</dbReference>
<dbReference type="PANTHER" id="PTHR43353:SF5">
    <property type="entry name" value="SUCCINATE-SEMIALDEHYDE DEHYDROGENASE, MITOCHONDRIAL"/>
    <property type="match status" value="1"/>
</dbReference>
<evidence type="ECO:0000313" key="13">
    <source>
        <dbReference type="EMBL" id="VEU19957.1"/>
    </source>
</evidence>